<dbReference type="InterPro" id="IPR011990">
    <property type="entry name" value="TPR-like_helical_dom_sf"/>
</dbReference>
<feature type="signal peptide" evidence="4">
    <location>
        <begin position="1"/>
        <end position="23"/>
    </location>
</feature>
<protein>
    <submittedName>
        <fullName evidence="5">Cytochrome C biosynthesis protein</fullName>
    </submittedName>
</protein>
<dbReference type="Pfam" id="PF13181">
    <property type="entry name" value="TPR_8"/>
    <property type="match status" value="1"/>
</dbReference>
<name>A0A0A2M8V9_9FLAO</name>
<keyword evidence="1" id="KW-0677">Repeat</keyword>
<dbReference type="EMBL" id="JRLW01000012">
    <property type="protein sequence ID" value="KGO89107.1"/>
    <property type="molecule type" value="Genomic_DNA"/>
</dbReference>
<gene>
    <name evidence="5" type="ORF">Q764_09975</name>
</gene>
<feature type="chain" id="PRO_5001992000" evidence="4">
    <location>
        <begin position="24"/>
        <end position="450"/>
    </location>
</feature>
<keyword evidence="4" id="KW-0732">Signal</keyword>
<evidence type="ECO:0000313" key="5">
    <source>
        <dbReference type="EMBL" id="KGO89107.1"/>
    </source>
</evidence>
<dbReference type="eggNOG" id="COG0457">
    <property type="taxonomic scope" value="Bacteria"/>
</dbReference>
<dbReference type="Pfam" id="PF07719">
    <property type="entry name" value="TPR_2"/>
    <property type="match status" value="1"/>
</dbReference>
<dbReference type="Gene3D" id="1.25.40.10">
    <property type="entry name" value="Tetratricopeptide repeat domain"/>
    <property type="match status" value="3"/>
</dbReference>
<dbReference type="AlphaFoldDB" id="A0A0A2M8V9"/>
<dbReference type="PANTHER" id="PTHR12558:SF13">
    <property type="entry name" value="CELL DIVISION CYCLE PROTEIN 27 HOMOLOG"/>
    <property type="match status" value="1"/>
</dbReference>
<dbReference type="PROSITE" id="PS50293">
    <property type="entry name" value="TPR_REGION"/>
    <property type="match status" value="1"/>
</dbReference>
<evidence type="ECO:0000256" key="1">
    <source>
        <dbReference type="ARBA" id="ARBA00022737"/>
    </source>
</evidence>
<accession>A0A0A2M8V9</accession>
<dbReference type="InterPro" id="IPR013105">
    <property type="entry name" value="TPR_2"/>
</dbReference>
<dbReference type="PANTHER" id="PTHR12558">
    <property type="entry name" value="CELL DIVISION CYCLE 16,23,27"/>
    <property type="match status" value="1"/>
</dbReference>
<comment type="caution">
    <text evidence="5">The sequence shown here is derived from an EMBL/GenBank/DDBJ whole genome shotgun (WGS) entry which is preliminary data.</text>
</comment>
<evidence type="ECO:0000256" key="4">
    <source>
        <dbReference type="SAM" id="SignalP"/>
    </source>
</evidence>
<evidence type="ECO:0000313" key="6">
    <source>
        <dbReference type="Proteomes" id="UP000030121"/>
    </source>
</evidence>
<dbReference type="GO" id="GO:0051301">
    <property type="term" value="P:cell division"/>
    <property type="evidence" value="ECO:0007669"/>
    <property type="project" value="TreeGrafter"/>
</dbReference>
<keyword evidence="6" id="KW-1185">Reference proteome</keyword>
<feature type="repeat" description="TPR" evidence="3">
    <location>
        <begin position="71"/>
        <end position="104"/>
    </location>
</feature>
<evidence type="ECO:0000256" key="2">
    <source>
        <dbReference type="ARBA" id="ARBA00022803"/>
    </source>
</evidence>
<dbReference type="SMART" id="SM00028">
    <property type="entry name" value="TPR"/>
    <property type="match status" value="6"/>
</dbReference>
<dbReference type="InterPro" id="IPR019734">
    <property type="entry name" value="TPR_rpt"/>
</dbReference>
<dbReference type="PROSITE" id="PS50005">
    <property type="entry name" value="TPR"/>
    <property type="match status" value="1"/>
</dbReference>
<dbReference type="PROSITE" id="PS51257">
    <property type="entry name" value="PROKAR_LIPOPROTEIN"/>
    <property type="match status" value="1"/>
</dbReference>
<dbReference type="Proteomes" id="UP000030121">
    <property type="component" value="Unassembled WGS sequence"/>
</dbReference>
<keyword evidence="2 3" id="KW-0802">TPR repeat</keyword>
<dbReference type="STRING" id="1121899.GCA_000430025_02107"/>
<reference evidence="5 6" key="1">
    <citation type="submission" date="2013-09" db="EMBL/GenBank/DDBJ databases">
        <authorList>
            <person name="Zeng Z."/>
            <person name="Chen C."/>
        </authorList>
    </citation>
    <scope>NUCLEOTIDE SEQUENCE [LARGE SCALE GENOMIC DNA]</scope>
    <source>
        <strain evidence="5 6">GH29-5</strain>
    </source>
</reference>
<sequence length="450" mass="52590">MLKKQIIGLLFLGLLGCPMLVGAQINPEDIALKNDEFENHFYESLKQKAIENYDKAIAEIQQCIAMQPRNAALYNELGKNFLSLKNYPEAQRAFDKAIELNPKERWYWNGLYDVFYETRDYNSSIRVVQKLIEFDKKFQDDLVSLYMYTQQFDKALFLIEEMERTVGISSTLELYKMQIIGNSKQKKPQKEYLEEAIRKNPKDEQNYIELIFLYSEGNQEEKALEVAKKLEEAIPDSDWAQVSLFKFQLNNNNGEKASQAMFKVLKSRKIDSKIKHRVLNEFLIFVNNSNTFFNELNMATDYFTDSGDVNVNKEIGIFFLNKKKTDRAIFYLEKALKSYKDDIATIEILLQANVDSGNYEEVRKRATDYIEIFPTHARLYYFAGLALNQLKNFSDAIEYLHSGMDFVVNDPDLEINFHIQLGESYHGLGDIKNKEMHFTKAEQLLKQKKK</sequence>
<evidence type="ECO:0000256" key="3">
    <source>
        <dbReference type="PROSITE-ProRule" id="PRU00339"/>
    </source>
</evidence>
<organism evidence="5 6">
    <name type="scientific">Flavobacterium suncheonense GH29-5 = DSM 17707</name>
    <dbReference type="NCBI Taxonomy" id="1121899"/>
    <lineage>
        <taxon>Bacteria</taxon>
        <taxon>Pseudomonadati</taxon>
        <taxon>Bacteroidota</taxon>
        <taxon>Flavobacteriia</taxon>
        <taxon>Flavobacteriales</taxon>
        <taxon>Flavobacteriaceae</taxon>
        <taxon>Flavobacterium</taxon>
    </lineage>
</organism>
<dbReference type="OrthoDB" id="1465784at2"/>
<proteinExistence type="predicted"/>
<dbReference type="SUPFAM" id="SSF48452">
    <property type="entry name" value="TPR-like"/>
    <property type="match status" value="3"/>
</dbReference>